<reference evidence="2" key="1">
    <citation type="submission" date="2021-03" db="EMBL/GenBank/DDBJ databases">
        <title>Whole genome shotgun sequence of Actinoplanes auranticolor NBRC 12245.</title>
        <authorList>
            <person name="Komaki H."/>
            <person name="Tamura T."/>
        </authorList>
    </citation>
    <scope>NUCLEOTIDE SEQUENCE</scope>
    <source>
        <strain evidence="2">NBRC 12245</strain>
    </source>
</reference>
<keyword evidence="3" id="KW-1185">Reference proteome</keyword>
<keyword evidence="1" id="KW-0472">Membrane</keyword>
<sequence length="64" mass="6608">MPGFAMVVRMPDNTVDPSGNTEAFRAFTQSTPQEPPAASKTPLIIGAAAVAIVLIALIAWLALG</sequence>
<keyword evidence="1" id="KW-0812">Transmembrane</keyword>
<keyword evidence="1" id="KW-1133">Transmembrane helix</keyword>
<accession>A0A919VXB4</accession>
<protein>
    <submittedName>
        <fullName evidence="2">Uncharacterized protein</fullName>
    </submittedName>
</protein>
<evidence type="ECO:0000256" key="1">
    <source>
        <dbReference type="SAM" id="Phobius"/>
    </source>
</evidence>
<dbReference type="Proteomes" id="UP000681340">
    <property type="component" value="Unassembled WGS sequence"/>
</dbReference>
<dbReference type="EMBL" id="BOQL01000042">
    <property type="protein sequence ID" value="GIM72613.1"/>
    <property type="molecule type" value="Genomic_DNA"/>
</dbReference>
<dbReference type="AlphaFoldDB" id="A0A919VXB4"/>
<comment type="caution">
    <text evidence="2">The sequence shown here is derived from an EMBL/GenBank/DDBJ whole genome shotgun (WGS) entry which is preliminary data.</text>
</comment>
<evidence type="ECO:0000313" key="3">
    <source>
        <dbReference type="Proteomes" id="UP000681340"/>
    </source>
</evidence>
<gene>
    <name evidence="2" type="ORF">Aau02nite_51860</name>
</gene>
<organism evidence="2 3">
    <name type="scientific">Actinoplanes auranticolor</name>
    <dbReference type="NCBI Taxonomy" id="47988"/>
    <lineage>
        <taxon>Bacteria</taxon>
        <taxon>Bacillati</taxon>
        <taxon>Actinomycetota</taxon>
        <taxon>Actinomycetes</taxon>
        <taxon>Micromonosporales</taxon>
        <taxon>Micromonosporaceae</taxon>
        <taxon>Actinoplanes</taxon>
    </lineage>
</organism>
<feature type="transmembrane region" description="Helical" evidence="1">
    <location>
        <begin position="43"/>
        <end position="63"/>
    </location>
</feature>
<evidence type="ECO:0000313" key="2">
    <source>
        <dbReference type="EMBL" id="GIM72613.1"/>
    </source>
</evidence>
<proteinExistence type="predicted"/>
<name>A0A919VXB4_9ACTN</name>